<sequence length="157" mass="17088">MSMLQTPLALLQNILSAALAVTRGQLIIFGRNHWLRCTAFRITNTRAASVQKRLPSSLTEGCRTDEGGVFDAQVGRHVAGNGFLRRQVFFYSLHLLRLARARFGKISSTSTNALLPSHVLQDDRRTISGTLMLCTMMATHARPLSTSACEVAGSASA</sequence>
<accession>A0A6A6EC32</accession>
<dbReference type="EMBL" id="ML994627">
    <property type="protein sequence ID" value="KAF2187386.1"/>
    <property type="molecule type" value="Genomic_DNA"/>
</dbReference>
<dbReference type="Proteomes" id="UP000800200">
    <property type="component" value="Unassembled WGS sequence"/>
</dbReference>
<proteinExistence type="predicted"/>
<evidence type="ECO:0000313" key="3">
    <source>
        <dbReference type="Proteomes" id="UP000800200"/>
    </source>
</evidence>
<keyword evidence="1" id="KW-0732">Signal</keyword>
<feature type="chain" id="PRO_5025384661" description="Secreted protein" evidence="1">
    <location>
        <begin position="25"/>
        <end position="157"/>
    </location>
</feature>
<evidence type="ECO:0000313" key="2">
    <source>
        <dbReference type="EMBL" id="KAF2187386.1"/>
    </source>
</evidence>
<feature type="signal peptide" evidence="1">
    <location>
        <begin position="1"/>
        <end position="24"/>
    </location>
</feature>
<dbReference type="AlphaFoldDB" id="A0A6A6EC32"/>
<evidence type="ECO:0008006" key="4">
    <source>
        <dbReference type="Google" id="ProtNLM"/>
    </source>
</evidence>
<name>A0A6A6EC32_9PEZI</name>
<reference evidence="2" key="1">
    <citation type="journal article" date="2020" name="Stud. Mycol.">
        <title>101 Dothideomycetes genomes: a test case for predicting lifestyles and emergence of pathogens.</title>
        <authorList>
            <person name="Haridas S."/>
            <person name="Albert R."/>
            <person name="Binder M."/>
            <person name="Bloem J."/>
            <person name="Labutti K."/>
            <person name="Salamov A."/>
            <person name="Andreopoulos B."/>
            <person name="Baker S."/>
            <person name="Barry K."/>
            <person name="Bills G."/>
            <person name="Bluhm B."/>
            <person name="Cannon C."/>
            <person name="Castanera R."/>
            <person name="Culley D."/>
            <person name="Daum C."/>
            <person name="Ezra D."/>
            <person name="Gonzalez J."/>
            <person name="Henrissat B."/>
            <person name="Kuo A."/>
            <person name="Liang C."/>
            <person name="Lipzen A."/>
            <person name="Lutzoni F."/>
            <person name="Magnuson J."/>
            <person name="Mondo S."/>
            <person name="Nolan M."/>
            <person name="Ohm R."/>
            <person name="Pangilinan J."/>
            <person name="Park H.-J."/>
            <person name="Ramirez L."/>
            <person name="Alfaro M."/>
            <person name="Sun H."/>
            <person name="Tritt A."/>
            <person name="Yoshinaga Y."/>
            <person name="Zwiers L.-H."/>
            <person name="Turgeon B."/>
            <person name="Goodwin S."/>
            <person name="Spatafora J."/>
            <person name="Crous P."/>
            <person name="Grigoriev I."/>
        </authorList>
    </citation>
    <scope>NUCLEOTIDE SEQUENCE</scope>
    <source>
        <strain evidence="2">CBS 207.26</strain>
    </source>
</reference>
<protein>
    <recommendedName>
        <fullName evidence="4">Secreted protein</fullName>
    </recommendedName>
</protein>
<organism evidence="2 3">
    <name type="scientific">Zopfia rhizophila CBS 207.26</name>
    <dbReference type="NCBI Taxonomy" id="1314779"/>
    <lineage>
        <taxon>Eukaryota</taxon>
        <taxon>Fungi</taxon>
        <taxon>Dikarya</taxon>
        <taxon>Ascomycota</taxon>
        <taxon>Pezizomycotina</taxon>
        <taxon>Dothideomycetes</taxon>
        <taxon>Dothideomycetes incertae sedis</taxon>
        <taxon>Zopfiaceae</taxon>
        <taxon>Zopfia</taxon>
    </lineage>
</organism>
<gene>
    <name evidence="2" type="ORF">K469DRAFT_685892</name>
</gene>
<evidence type="ECO:0000256" key="1">
    <source>
        <dbReference type="SAM" id="SignalP"/>
    </source>
</evidence>
<keyword evidence="3" id="KW-1185">Reference proteome</keyword>